<reference evidence="2" key="1">
    <citation type="journal article" date="2019" name="Sci. Rep.">
        <title>Draft genome of Tanacetum cinerariifolium, the natural source of mosquito coil.</title>
        <authorList>
            <person name="Yamashiro T."/>
            <person name="Shiraishi A."/>
            <person name="Satake H."/>
            <person name="Nakayama K."/>
        </authorList>
    </citation>
    <scope>NUCLEOTIDE SEQUENCE</scope>
</reference>
<dbReference type="EMBL" id="BKCJ011778041">
    <property type="protein sequence ID" value="GFD52106.1"/>
    <property type="molecule type" value="Genomic_DNA"/>
</dbReference>
<evidence type="ECO:0000313" key="2">
    <source>
        <dbReference type="EMBL" id="GFD52106.1"/>
    </source>
</evidence>
<name>A0A699X2J5_TANCI</name>
<protein>
    <submittedName>
        <fullName evidence="2">Uncharacterized protein</fullName>
    </submittedName>
</protein>
<sequence length="53" mass="5535">GMEDDEEEEEHLAPADSSDVPVVDHVLPAGDTEALEADESTHAPGSPIIIPLS</sequence>
<gene>
    <name evidence="2" type="ORF">Tci_924075</name>
</gene>
<evidence type="ECO:0000256" key="1">
    <source>
        <dbReference type="SAM" id="MobiDB-lite"/>
    </source>
</evidence>
<feature type="region of interest" description="Disordered" evidence="1">
    <location>
        <begin position="1"/>
        <end position="53"/>
    </location>
</feature>
<proteinExistence type="predicted"/>
<feature type="compositionally biased region" description="Acidic residues" evidence="1">
    <location>
        <begin position="1"/>
        <end position="10"/>
    </location>
</feature>
<accession>A0A699X2J5</accession>
<organism evidence="2">
    <name type="scientific">Tanacetum cinerariifolium</name>
    <name type="common">Dalmatian daisy</name>
    <name type="synonym">Chrysanthemum cinerariifolium</name>
    <dbReference type="NCBI Taxonomy" id="118510"/>
    <lineage>
        <taxon>Eukaryota</taxon>
        <taxon>Viridiplantae</taxon>
        <taxon>Streptophyta</taxon>
        <taxon>Embryophyta</taxon>
        <taxon>Tracheophyta</taxon>
        <taxon>Spermatophyta</taxon>
        <taxon>Magnoliopsida</taxon>
        <taxon>eudicotyledons</taxon>
        <taxon>Gunneridae</taxon>
        <taxon>Pentapetalae</taxon>
        <taxon>asterids</taxon>
        <taxon>campanulids</taxon>
        <taxon>Asterales</taxon>
        <taxon>Asteraceae</taxon>
        <taxon>Asteroideae</taxon>
        <taxon>Anthemideae</taxon>
        <taxon>Anthemidinae</taxon>
        <taxon>Tanacetum</taxon>
    </lineage>
</organism>
<dbReference type="AlphaFoldDB" id="A0A699X2J5"/>
<comment type="caution">
    <text evidence="2">The sequence shown here is derived from an EMBL/GenBank/DDBJ whole genome shotgun (WGS) entry which is preliminary data.</text>
</comment>
<feature type="non-terminal residue" evidence="2">
    <location>
        <position position="1"/>
    </location>
</feature>